<protein>
    <submittedName>
        <fullName evidence="1">Uncharacterized protein</fullName>
    </submittedName>
</protein>
<keyword evidence="2" id="KW-1185">Reference proteome</keyword>
<evidence type="ECO:0000313" key="1">
    <source>
        <dbReference type="EMBL" id="KAG0428533.1"/>
    </source>
</evidence>
<sequence>MTSSSQICERNMRTPNGALFERSRSASGIHHKANLVAKSHRTPRCRESRFGGRGRRRTPRVKQHVVLLGERHKYENRRGAPTNALDAESRERGPQPLLGRARVAD</sequence>
<dbReference type="Proteomes" id="UP000805193">
    <property type="component" value="Unassembled WGS sequence"/>
</dbReference>
<proteinExistence type="predicted"/>
<accession>A0AC60Q6H7</accession>
<reference evidence="1 2" key="1">
    <citation type="journal article" date="2020" name="Cell">
        <title>Large-Scale Comparative Analyses of Tick Genomes Elucidate Their Genetic Diversity and Vector Capacities.</title>
        <authorList>
            <consortium name="Tick Genome and Microbiome Consortium (TIGMIC)"/>
            <person name="Jia N."/>
            <person name="Wang J."/>
            <person name="Shi W."/>
            <person name="Du L."/>
            <person name="Sun Y."/>
            <person name="Zhan W."/>
            <person name="Jiang J.F."/>
            <person name="Wang Q."/>
            <person name="Zhang B."/>
            <person name="Ji P."/>
            <person name="Bell-Sakyi L."/>
            <person name="Cui X.M."/>
            <person name="Yuan T.T."/>
            <person name="Jiang B.G."/>
            <person name="Yang W.F."/>
            <person name="Lam T.T."/>
            <person name="Chang Q.C."/>
            <person name="Ding S.J."/>
            <person name="Wang X.J."/>
            <person name="Zhu J.G."/>
            <person name="Ruan X.D."/>
            <person name="Zhao L."/>
            <person name="Wei J.T."/>
            <person name="Ye R.Z."/>
            <person name="Que T.C."/>
            <person name="Du C.H."/>
            <person name="Zhou Y.H."/>
            <person name="Cheng J.X."/>
            <person name="Dai P.F."/>
            <person name="Guo W.B."/>
            <person name="Han X.H."/>
            <person name="Huang E.J."/>
            <person name="Li L.F."/>
            <person name="Wei W."/>
            <person name="Gao Y.C."/>
            <person name="Liu J.Z."/>
            <person name="Shao H.Z."/>
            <person name="Wang X."/>
            <person name="Wang C.C."/>
            <person name="Yang T.C."/>
            <person name="Huo Q.B."/>
            <person name="Li W."/>
            <person name="Chen H.Y."/>
            <person name="Chen S.E."/>
            <person name="Zhou L.G."/>
            <person name="Ni X.B."/>
            <person name="Tian J.H."/>
            <person name="Sheng Y."/>
            <person name="Liu T."/>
            <person name="Pan Y.S."/>
            <person name="Xia L.Y."/>
            <person name="Li J."/>
            <person name="Zhao F."/>
            <person name="Cao W.C."/>
        </authorList>
    </citation>
    <scope>NUCLEOTIDE SEQUENCE [LARGE SCALE GENOMIC DNA]</scope>
    <source>
        <strain evidence="1">Iper-2018</strain>
    </source>
</reference>
<dbReference type="EMBL" id="JABSTQ010009513">
    <property type="protein sequence ID" value="KAG0428533.1"/>
    <property type="molecule type" value="Genomic_DNA"/>
</dbReference>
<gene>
    <name evidence="1" type="ORF">HPB47_024489</name>
</gene>
<evidence type="ECO:0000313" key="2">
    <source>
        <dbReference type="Proteomes" id="UP000805193"/>
    </source>
</evidence>
<name>A0AC60Q6H7_IXOPE</name>
<organism evidence="1 2">
    <name type="scientific">Ixodes persulcatus</name>
    <name type="common">Taiga tick</name>
    <dbReference type="NCBI Taxonomy" id="34615"/>
    <lineage>
        <taxon>Eukaryota</taxon>
        <taxon>Metazoa</taxon>
        <taxon>Ecdysozoa</taxon>
        <taxon>Arthropoda</taxon>
        <taxon>Chelicerata</taxon>
        <taxon>Arachnida</taxon>
        <taxon>Acari</taxon>
        <taxon>Parasitiformes</taxon>
        <taxon>Ixodida</taxon>
        <taxon>Ixodoidea</taxon>
        <taxon>Ixodidae</taxon>
        <taxon>Ixodinae</taxon>
        <taxon>Ixodes</taxon>
    </lineage>
</organism>
<comment type="caution">
    <text evidence="1">The sequence shown here is derived from an EMBL/GenBank/DDBJ whole genome shotgun (WGS) entry which is preliminary data.</text>
</comment>